<dbReference type="PANTHER" id="PTHR24148:SF73">
    <property type="entry name" value="HET DOMAIN PROTEIN (AFU_ORTHOLOGUE AFUA_8G01020)"/>
    <property type="match status" value="1"/>
</dbReference>
<dbReference type="PANTHER" id="PTHR24148">
    <property type="entry name" value="ANKYRIN REPEAT DOMAIN-CONTAINING PROTEIN 39 HOMOLOG-RELATED"/>
    <property type="match status" value="1"/>
</dbReference>
<sequence>MNRLKQLLRRRKESSRPHSEAGRSTVEPPVELPVQTPVHPPVQSLVQPPAQETPARGRIAALGSASVSERNTAKEANVKPFQYMALKHVRNFRILHLQRRFSQIKSDYKGVALQGSLKEASLDSAPEYQALSYTWGAPNFTEDIIIDGKLLKITPNCASALRRMLRGKADRLVWVDSICINQGSEPEAIEERSGQVGMMDEIYRLAVQVNVFLGDGDAASDIACQAFKSLQKWYLLAKVPGPQQGIGQRKYNELAEDVLKTTAEYPYGKLYGVFRLPWFRRAWVLQEVAMGQKVFFYCGDYLMHFGTLVIGADFTRLPYSKLDSTAHHWKMYLEHHHALQEFIRRHDEGEPISNFNLKLQDILFIPALNLEATNPKDKVYALFGICKRFGFDLPVPDYKKHIAVIYTEAARALIRCDQSLGFLSMVEGSSSSSLGLPSWVPNFSGSIHSWSQSNPPHLSMAMRENIRVSGLTQWQYELQPDGRGLKVKGRRLDQIAVVGKPWEIDNSTNLLGLAATQTGQYAESLMSCIGDWFDVLHDPAQHPSPESARTTVETMARVLTKDRPRDPYPATSFDQMVEYLAILVTCSKARNTPHGTSLFHPRDSVLDIRQVGGYTISTGMHRVIAQFVDAAWKTVFRTWKGYVGVGTHGSQLGDAVVVFHGSSSPCIVRPYGSSDINYRYVGSAYVDGIMKGEFWRTGSERDDEWFVLG</sequence>
<dbReference type="EMBL" id="ML994012">
    <property type="protein sequence ID" value="KAF2200646.1"/>
    <property type="molecule type" value="Genomic_DNA"/>
</dbReference>
<dbReference type="InterPro" id="IPR010730">
    <property type="entry name" value="HET"/>
</dbReference>
<dbReference type="InterPro" id="IPR052895">
    <property type="entry name" value="HetReg/Transcr_Mod"/>
</dbReference>
<evidence type="ECO:0000259" key="2">
    <source>
        <dbReference type="Pfam" id="PF06985"/>
    </source>
</evidence>
<keyword evidence="4" id="KW-1185">Reference proteome</keyword>
<dbReference type="Pfam" id="PF06985">
    <property type="entry name" value="HET"/>
    <property type="match status" value="1"/>
</dbReference>
<dbReference type="AlphaFoldDB" id="A0A9P4MRP1"/>
<evidence type="ECO:0000313" key="3">
    <source>
        <dbReference type="EMBL" id="KAF2200646.1"/>
    </source>
</evidence>
<protein>
    <recommendedName>
        <fullName evidence="2">Heterokaryon incompatibility domain-containing protein</fullName>
    </recommendedName>
</protein>
<gene>
    <name evidence="3" type="ORF">GQ43DRAFT_472515</name>
</gene>
<organism evidence="3 4">
    <name type="scientific">Delitschia confertaspora ATCC 74209</name>
    <dbReference type="NCBI Taxonomy" id="1513339"/>
    <lineage>
        <taxon>Eukaryota</taxon>
        <taxon>Fungi</taxon>
        <taxon>Dikarya</taxon>
        <taxon>Ascomycota</taxon>
        <taxon>Pezizomycotina</taxon>
        <taxon>Dothideomycetes</taxon>
        <taxon>Pleosporomycetidae</taxon>
        <taxon>Pleosporales</taxon>
        <taxon>Delitschiaceae</taxon>
        <taxon>Delitschia</taxon>
    </lineage>
</organism>
<reference evidence="3" key="1">
    <citation type="journal article" date="2020" name="Stud. Mycol.">
        <title>101 Dothideomycetes genomes: a test case for predicting lifestyles and emergence of pathogens.</title>
        <authorList>
            <person name="Haridas S."/>
            <person name="Albert R."/>
            <person name="Binder M."/>
            <person name="Bloem J."/>
            <person name="Labutti K."/>
            <person name="Salamov A."/>
            <person name="Andreopoulos B."/>
            <person name="Baker S."/>
            <person name="Barry K."/>
            <person name="Bills G."/>
            <person name="Bluhm B."/>
            <person name="Cannon C."/>
            <person name="Castanera R."/>
            <person name="Culley D."/>
            <person name="Daum C."/>
            <person name="Ezra D."/>
            <person name="Gonzalez J."/>
            <person name="Henrissat B."/>
            <person name="Kuo A."/>
            <person name="Liang C."/>
            <person name="Lipzen A."/>
            <person name="Lutzoni F."/>
            <person name="Magnuson J."/>
            <person name="Mondo S."/>
            <person name="Nolan M."/>
            <person name="Ohm R."/>
            <person name="Pangilinan J."/>
            <person name="Park H.-J."/>
            <person name="Ramirez L."/>
            <person name="Alfaro M."/>
            <person name="Sun H."/>
            <person name="Tritt A."/>
            <person name="Yoshinaga Y."/>
            <person name="Zwiers L.-H."/>
            <person name="Turgeon B."/>
            <person name="Goodwin S."/>
            <person name="Spatafora J."/>
            <person name="Crous P."/>
            <person name="Grigoriev I."/>
        </authorList>
    </citation>
    <scope>NUCLEOTIDE SEQUENCE</scope>
    <source>
        <strain evidence="3">ATCC 74209</strain>
    </source>
</reference>
<feature type="region of interest" description="Disordered" evidence="1">
    <location>
        <begin position="1"/>
        <end position="55"/>
    </location>
</feature>
<name>A0A9P4MRP1_9PLEO</name>
<dbReference type="Pfam" id="PF26639">
    <property type="entry name" value="Het-6_barrel"/>
    <property type="match status" value="1"/>
</dbReference>
<proteinExistence type="predicted"/>
<evidence type="ECO:0000256" key="1">
    <source>
        <dbReference type="SAM" id="MobiDB-lite"/>
    </source>
</evidence>
<dbReference type="Proteomes" id="UP000799536">
    <property type="component" value="Unassembled WGS sequence"/>
</dbReference>
<feature type="compositionally biased region" description="Basic residues" evidence="1">
    <location>
        <begin position="1"/>
        <end position="13"/>
    </location>
</feature>
<comment type="caution">
    <text evidence="3">The sequence shown here is derived from an EMBL/GenBank/DDBJ whole genome shotgun (WGS) entry which is preliminary data.</text>
</comment>
<feature type="domain" description="Heterokaryon incompatibility" evidence="2">
    <location>
        <begin position="128"/>
        <end position="287"/>
    </location>
</feature>
<evidence type="ECO:0000313" key="4">
    <source>
        <dbReference type="Proteomes" id="UP000799536"/>
    </source>
</evidence>
<dbReference type="OrthoDB" id="194358at2759"/>
<accession>A0A9P4MRP1</accession>